<keyword evidence="2" id="KW-1185">Reference proteome</keyword>
<sequence>MCEVKISGRNKIINDVKVIKIENIIVRLESYTLKNGIYLIVSDFDKDTKLENMYTCISINDSTCPCIQIISQNNSDTSIVAPMCRQLAKLSNKPIYLTLELTSKFINQHKPELLKAIMSMVKN</sequence>
<evidence type="ECO:0000313" key="2">
    <source>
        <dbReference type="Proteomes" id="UP000078046"/>
    </source>
</evidence>
<dbReference type="EMBL" id="LWCA01000255">
    <property type="protein sequence ID" value="OAF69610.1"/>
    <property type="molecule type" value="Genomic_DNA"/>
</dbReference>
<evidence type="ECO:0008006" key="3">
    <source>
        <dbReference type="Google" id="ProtNLM"/>
    </source>
</evidence>
<evidence type="ECO:0000313" key="1">
    <source>
        <dbReference type="EMBL" id="OAF69610.1"/>
    </source>
</evidence>
<gene>
    <name evidence="1" type="ORF">A3Q56_02628</name>
</gene>
<name>A0A177B661_9BILA</name>
<dbReference type="AlphaFoldDB" id="A0A177B661"/>
<protein>
    <recommendedName>
        <fullName evidence="3">Proteasome assembly chaperone 3</fullName>
    </recommendedName>
</protein>
<proteinExistence type="predicted"/>
<accession>A0A177B661</accession>
<organism evidence="1 2">
    <name type="scientific">Intoshia linei</name>
    <dbReference type="NCBI Taxonomy" id="1819745"/>
    <lineage>
        <taxon>Eukaryota</taxon>
        <taxon>Metazoa</taxon>
        <taxon>Spiralia</taxon>
        <taxon>Lophotrochozoa</taxon>
        <taxon>Mesozoa</taxon>
        <taxon>Orthonectida</taxon>
        <taxon>Rhopaluridae</taxon>
        <taxon>Intoshia</taxon>
    </lineage>
</organism>
<reference evidence="1 2" key="1">
    <citation type="submission" date="2016-04" db="EMBL/GenBank/DDBJ databases">
        <title>The genome of Intoshia linei affirms orthonectids as highly simplified spiralians.</title>
        <authorList>
            <person name="Mikhailov K.V."/>
            <person name="Slusarev G.S."/>
            <person name="Nikitin M.A."/>
            <person name="Logacheva M.D."/>
            <person name="Penin A."/>
            <person name="Aleoshin V."/>
            <person name="Panchin Y.V."/>
        </authorList>
    </citation>
    <scope>NUCLEOTIDE SEQUENCE [LARGE SCALE GENOMIC DNA]</scope>
    <source>
        <strain evidence="1">Intl2013</strain>
        <tissue evidence="1">Whole animal</tissue>
    </source>
</reference>
<comment type="caution">
    <text evidence="1">The sequence shown here is derived from an EMBL/GenBank/DDBJ whole genome shotgun (WGS) entry which is preliminary data.</text>
</comment>
<dbReference type="Proteomes" id="UP000078046">
    <property type="component" value="Unassembled WGS sequence"/>
</dbReference>